<feature type="compositionally biased region" description="Basic and acidic residues" evidence="1">
    <location>
        <begin position="96"/>
        <end position="111"/>
    </location>
</feature>
<dbReference type="PANTHER" id="PTHR40466:SF1">
    <property type="entry name" value="FUNGAL PROTEIN"/>
    <property type="match status" value="1"/>
</dbReference>
<dbReference type="EMBL" id="JAPDRL010000024">
    <property type="protein sequence ID" value="KAJ9665919.1"/>
    <property type="molecule type" value="Genomic_DNA"/>
</dbReference>
<gene>
    <name evidence="2" type="ORF">H2201_004043</name>
</gene>
<accession>A0ABQ9NU17</accession>
<proteinExistence type="predicted"/>
<dbReference type="PANTHER" id="PTHR40466">
    <property type="entry name" value="EXPRESSED PROTEIN"/>
    <property type="match status" value="1"/>
</dbReference>
<sequence length="141" mass="15043">MSSIIGRSAFRATRALRAAGPTAGAGGREKQEAGQRVLKSAGKRDPELIVLFTIMSGAFALVGWHFSRSPTSASSENPVAKVAGSEPWKTGGSGKYEYHPGGDTNQPKKEAPSALNTVIIPNVNLPKELHEKYNKYGKEGY</sequence>
<feature type="region of interest" description="Disordered" evidence="1">
    <location>
        <begin position="70"/>
        <end position="112"/>
    </location>
</feature>
<dbReference type="Proteomes" id="UP001172684">
    <property type="component" value="Unassembled WGS sequence"/>
</dbReference>
<evidence type="ECO:0000313" key="3">
    <source>
        <dbReference type="Proteomes" id="UP001172684"/>
    </source>
</evidence>
<organism evidence="2 3">
    <name type="scientific">Coniosporium apollinis</name>
    <dbReference type="NCBI Taxonomy" id="61459"/>
    <lineage>
        <taxon>Eukaryota</taxon>
        <taxon>Fungi</taxon>
        <taxon>Dikarya</taxon>
        <taxon>Ascomycota</taxon>
        <taxon>Pezizomycotina</taxon>
        <taxon>Dothideomycetes</taxon>
        <taxon>Dothideomycetes incertae sedis</taxon>
        <taxon>Coniosporium</taxon>
    </lineage>
</organism>
<comment type="caution">
    <text evidence="2">The sequence shown here is derived from an EMBL/GenBank/DDBJ whole genome shotgun (WGS) entry which is preliminary data.</text>
</comment>
<name>A0ABQ9NU17_9PEZI</name>
<keyword evidence="3" id="KW-1185">Reference proteome</keyword>
<reference evidence="2" key="1">
    <citation type="submission" date="2022-10" db="EMBL/GenBank/DDBJ databases">
        <title>Culturing micro-colonial fungi from biological soil crusts in the Mojave desert and describing Neophaeococcomyces mojavensis, and introducing the new genera and species Taxawa tesnikishii.</title>
        <authorList>
            <person name="Kurbessoian T."/>
            <person name="Stajich J.E."/>
        </authorList>
    </citation>
    <scope>NUCLEOTIDE SEQUENCE</scope>
    <source>
        <strain evidence="2">TK_1</strain>
    </source>
</reference>
<evidence type="ECO:0000313" key="2">
    <source>
        <dbReference type="EMBL" id="KAJ9665919.1"/>
    </source>
</evidence>
<feature type="region of interest" description="Disordered" evidence="1">
    <location>
        <begin position="16"/>
        <end position="39"/>
    </location>
</feature>
<dbReference type="InterPro" id="IPR039965">
    <property type="entry name" value="C3H7.08c"/>
</dbReference>
<evidence type="ECO:0000256" key="1">
    <source>
        <dbReference type="SAM" id="MobiDB-lite"/>
    </source>
</evidence>
<protein>
    <submittedName>
        <fullName evidence="2">Uncharacterized protein</fullName>
    </submittedName>
</protein>